<dbReference type="InterPro" id="IPR006869">
    <property type="entry name" value="DUF547"/>
</dbReference>
<evidence type="ECO:0000259" key="1">
    <source>
        <dbReference type="Pfam" id="PF04784"/>
    </source>
</evidence>
<organism evidence="2 3">
    <name type="scientific">Winogradskyella luteola</name>
    <dbReference type="NCBI Taxonomy" id="2828330"/>
    <lineage>
        <taxon>Bacteria</taxon>
        <taxon>Pseudomonadati</taxon>
        <taxon>Bacteroidota</taxon>
        <taxon>Flavobacteriia</taxon>
        <taxon>Flavobacteriales</taxon>
        <taxon>Flavobacteriaceae</taxon>
        <taxon>Winogradskyella</taxon>
    </lineage>
</organism>
<comment type="caution">
    <text evidence="2">The sequence shown here is derived from an EMBL/GenBank/DDBJ whole genome shotgun (WGS) entry which is preliminary data.</text>
</comment>
<dbReference type="PANTHER" id="PTHR46361:SF3">
    <property type="entry name" value="ELECTRON CARRIER_ PROTEIN DISULFIDE OXIDOREDUCTASE"/>
    <property type="match status" value="1"/>
</dbReference>
<accession>A0A9X1FA28</accession>
<dbReference type="Pfam" id="PF04784">
    <property type="entry name" value="DUF547"/>
    <property type="match status" value="1"/>
</dbReference>
<dbReference type="PANTHER" id="PTHR46361">
    <property type="entry name" value="ELECTRON CARRIER/ PROTEIN DISULFIDE OXIDOREDUCTASE"/>
    <property type="match status" value="1"/>
</dbReference>
<protein>
    <submittedName>
        <fullName evidence="2">DUF547 domain-containing protein</fullName>
    </submittedName>
</protein>
<dbReference type="AlphaFoldDB" id="A0A9X1FA28"/>
<evidence type="ECO:0000313" key="3">
    <source>
        <dbReference type="Proteomes" id="UP001138894"/>
    </source>
</evidence>
<sequence>MKYLSILVLVLFITSCCGTKKTIETQPKSTKDVAIVTETPKNIEISESKNDTDKTTEMVEVVNNNGNTIVEVESYENAKEALENLNAETQNDSVSKKLTFYQNTSKPEGYLHDLFDDLLQKHVSDEGKVDYKGFKNSYNDLVGYIKVLTLLYPELNEFSKEEKLAYWINAYNALTIDLIIRNYPLESIKDIKDPWDQRLWKFGNKWQNLNDIEHSILRNMDEPRIHFAIVCASESCPKLQNKAFTASNLEEQLTNATQEFISDTSKNELSKDRIKLSKIFKWFAKDFKQNGSLIDFLNQYSEVTISNNAKKSFKDYSWDLND</sequence>
<gene>
    <name evidence="2" type="ORF">KCG49_09155</name>
</gene>
<reference evidence="2" key="1">
    <citation type="submission" date="2021-04" db="EMBL/GenBank/DDBJ databases">
        <authorList>
            <person name="Pira H."/>
            <person name="Risdian C."/>
            <person name="Wink J."/>
        </authorList>
    </citation>
    <scope>NUCLEOTIDE SEQUENCE</scope>
    <source>
        <strain evidence="2">WHY3</strain>
    </source>
</reference>
<keyword evidence="3" id="KW-1185">Reference proteome</keyword>
<dbReference type="PROSITE" id="PS51257">
    <property type="entry name" value="PROKAR_LIPOPROTEIN"/>
    <property type="match status" value="1"/>
</dbReference>
<evidence type="ECO:0000313" key="2">
    <source>
        <dbReference type="EMBL" id="MBV7269353.1"/>
    </source>
</evidence>
<dbReference type="Proteomes" id="UP001138894">
    <property type="component" value="Unassembled WGS sequence"/>
</dbReference>
<name>A0A9X1FA28_9FLAO</name>
<proteinExistence type="predicted"/>
<dbReference type="RefSeq" id="WP_218546021.1">
    <property type="nucleotide sequence ID" value="NZ_JAGSPD010000006.1"/>
</dbReference>
<feature type="domain" description="DUF547" evidence="1">
    <location>
        <begin position="156"/>
        <end position="261"/>
    </location>
</feature>
<dbReference type="EMBL" id="JAGSPD010000006">
    <property type="protein sequence ID" value="MBV7269353.1"/>
    <property type="molecule type" value="Genomic_DNA"/>
</dbReference>